<evidence type="ECO:0000256" key="1">
    <source>
        <dbReference type="SAM" id="SignalP"/>
    </source>
</evidence>
<keyword evidence="3" id="KW-1185">Reference proteome</keyword>
<dbReference type="AlphaFoldDB" id="A0A8J5JII9"/>
<feature type="signal peptide" evidence="1">
    <location>
        <begin position="1"/>
        <end position="24"/>
    </location>
</feature>
<accession>A0A8J5JII9</accession>
<protein>
    <recommendedName>
        <fullName evidence="4">Secreted protein</fullName>
    </recommendedName>
</protein>
<dbReference type="Proteomes" id="UP000747542">
    <property type="component" value="Unassembled WGS sequence"/>
</dbReference>
<sequence>MNYLDSKRPCWLTLFAILVASAAAGTTATGSTKVDTSMCAKTDPVPLCLMKKSQCAPLDGLLATLLGTPDVIMGCVNITSVPIKPDYYASIGKALVTGLVGSLGKKPTSNPVANLAIRQCVLNATGMLGEDGSLDRGAVVSQVSLLTPPSLAAAVVTAATTCPEPASYKTTEFIKCLKKVCVASAPGAMLPAASPGGF</sequence>
<organism evidence="2 3">
    <name type="scientific">Homarus americanus</name>
    <name type="common">American lobster</name>
    <dbReference type="NCBI Taxonomy" id="6706"/>
    <lineage>
        <taxon>Eukaryota</taxon>
        <taxon>Metazoa</taxon>
        <taxon>Ecdysozoa</taxon>
        <taxon>Arthropoda</taxon>
        <taxon>Crustacea</taxon>
        <taxon>Multicrustacea</taxon>
        <taxon>Malacostraca</taxon>
        <taxon>Eumalacostraca</taxon>
        <taxon>Eucarida</taxon>
        <taxon>Decapoda</taxon>
        <taxon>Pleocyemata</taxon>
        <taxon>Astacidea</taxon>
        <taxon>Nephropoidea</taxon>
        <taxon>Nephropidae</taxon>
        <taxon>Homarus</taxon>
    </lineage>
</organism>
<name>A0A8J5JII9_HOMAM</name>
<feature type="chain" id="PRO_5035325135" description="Secreted protein" evidence="1">
    <location>
        <begin position="25"/>
        <end position="198"/>
    </location>
</feature>
<proteinExistence type="predicted"/>
<evidence type="ECO:0000313" key="3">
    <source>
        <dbReference type="Proteomes" id="UP000747542"/>
    </source>
</evidence>
<gene>
    <name evidence="2" type="ORF">Hamer_G024057</name>
</gene>
<evidence type="ECO:0008006" key="4">
    <source>
        <dbReference type="Google" id="ProtNLM"/>
    </source>
</evidence>
<dbReference type="OrthoDB" id="6346369at2759"/>
<evidence type="ECO:0000313" key="2">
    <source>
        <dbReference type="EMBL" id="KAG7156836.1"/>
    </source>
</evidence>
<comment type="caution">
    <text evidence="2">The sequence shown here is derived from an EMBL/GenBank/DDBJ whole genome shotgun (WGS) entry which is preliminary data.</text>
</comment>
<reference evidence="2" key="1">
    <citation type="journal article" date="2021" name="Sci. Adv.">
        <title>The American lobster genome reveals insights on longevity, neural, and immune adaptations.</title>
        <authorList>
            <person name="Polinski J.M."/>
            <person name="Zimin A.V."/>
            <person name="Clark K.F."/>
            <person name="Kohn A.B."/>
            <person name="Sadowski N."/>
            <person name="Timp W."/>
            <person name="Ptitsyn A."/>
            <person name="Khanna P."/>
            <person name="Romanova D.Y."/>
            <person name="Williams P."/>
            <person name="Greenwood S.J."/>
            <person name="Moroz L.L."/>
            <person name="Walt D.R."/>
            <person name="Bodnar A.G."/>
        </authorList>
    </citation>
    <scope>NUCLEOTIDE SEQUENCE</scope>
    <source>
        <strain evidence="2">GMGI-L3</strain>
    </source>
</reference>
<keyword evidence="1" id="KW-0732">Signal</keyword>
<dbReference type="EMBL" id="JAHLQT010038600">
    <property type="protein sequence ID" value="KAG7156836.1"/>
    <property type="molecule type" value="Genomic_DNA"/>
</dbReference>